<feature type="region of interest" description="Disordered" evidence="2">
    <location>
        <begin position="756"/>
        <end position="788"/>
    </location>
</feature>
<reference evidence="3" key="1">
    <citation type="submission" date="2021-06" db="EMBL/GenBank/DDBJ databases">
        <authorList>
            <person name="Hodson N. C."/>
            <person name="Mongue J. A."/>
            <person name="Jaron S. K."/>
        </authorList>
    </citation>
    <scope>NUCLEOTIDE SEQUENCE</scope>
</reference>
<dbReference type="PANTHER" id="PTHR45532:SF1">
    <property type="entry name" value="WD REPEAT-CONTAINING PROTEIN 97"/>
    <property type="match status" value="1"/>
</dbReference>
<dbReference type="AlphaFoldDB" id="A0A8J2JD44"/>
<evidence type="ECO:0000313" key="4">
    <source>
        <dbReference type="Proteomes" id="UP000708208"/>
    </source>
</evidence>
<feature type="repeat" description="WD" evidence="1">
    <location>
        <begin position="641"/>
        <end position="673"/>
    </location>
</feature>
<evidence type="ECO:0000256" key="1">
    <source>
        <dbReference type="PROSITE-ProRule" id="PRU00221"/>
    </source>
</evidence>
<keyword evidence="1" id="KW-0853">WD repeat</keyword>
<dbReference type="EMBL" id="CAJVCH010008080">
    <property type="protein sequence ID" value="CAG7662430.1"/>
    <property type="molecule type" value="Genomic_DNA"/>
</dbReference>
<name>A0A8J2JD44_9HEXA</name>
<dbReference type="Proteomes" id="UP000708208">
    <property type="component" value="Unassembled WGS sequence"/>
</dbReference>
<evidence type="ECO:0000313" key="3">
    <source>
        <dbReference type="EMBL" id="CAG7662430.1"/>
    </source>
</evidence>
<sequence>MASKLEVANTCATNGSDGHRPMDLTVRFFDNYTRTFDSLRKPLEAWLEKLEEFDTAVNHGVGYVEDKRLTHGISQGATNSGVYGILDLLCNQNTQEYVLVNKLGQVLKYDWAGNLLPQIRAPTKKFTRFLYIKDTSNYVLWTPKKSGFYITKEDFSVVIDSMAVAPIGKIIYGDKKTDEGIDFFIISECSLIKYSYQPTNNVISLQDVLKMSDIEADNSVIEEYCFDRPQDDKKQWIYLTFKRNCTIIDVTGRIHGTKRNLHDHKITAIVAIGSSEYVVTGDEKGLLKMWGSRWSYITNFQAHSAKITHLLEHPGGHAIISISRDQTLFAWSFDTKKKLESMTSPEITERYAINQERKSFMTQGPRKLVIWRMDDIFVPHCQLSAPIHYIGLTWNPDTPTKVIAVSEDNSVRLINPATGRILTTALVGPAVSTGCIIEHTSYFPQRRLFHLLVEGASKQDTLDIQHYDGNFNPCKFRDSWKDGLWDTAVTAICFYEFIPHLVMQEKELSFTTKKKAQFTGKAIFLIAGRRDGCVCKLDIRTGAMGYKASCHKGHVSSIVLNPELNQFISAGTDPSFRLWKVVLNQDEEFMPLLDVSWKFPIRHISFARELVGFALSHTDSGTHKLVIFNNLDAGRYDHKTQVAHTKPILSVSGQRNLLLFCTASQDETIRLWSDKNELIRVLSLNWVPTTAIFGTPQGDIFVGIGNVLNLIPADKYLTVIYRNRVILGELSAGPVEEPVKLNVAKSGQDPRMYAALEGEESSQTKEKEIKDKSGQSDGKNEKKSITTTKSKITSVKPYREPLDSQRAKDYEFLRLRAEDLMLIVEGNHPLATTIPDPHNMTKQQWDEFGKSVFGDEDKDRKFFVSESRKACVNKMEENAKELENLENI</sequence>
<dbReference type="PANTHER" id="PTHR45532">
    <property type="entry name" value="WD REPEAT-CONTAINING PROTEIN 97"/>
    <property type="match status" value="1"/>
</dbReference>
<comment type="caution">
    <text evidence="3">The sequence shown here is derived from an EMBL/GenBank/DDBJ whole genome shotgun (WGS) entry which is preliminary data.</text>
</comment>
<accession>A0A8J2JD44</accession>
<dbReference type="PROSITE" id="PS50294">
    <property type="entry name" value="WD_REPEATS_REGION"/>
    <property type="match status" value="1"/>
</dbReference>
<organism evidence="3 4">
    <name type="scientific">Allacma fusca</name>
    <dbReference type="NCBI Taxonomy" id="39272"/>
    <lineage>
        <taxon>Eukaryota</taxon>
        <taxon>Metazoa</taxon>
        <taxon>Ecdysozoa</taxon>
        <taxon>Arthropoda</taxon>
        <taxon>Hexapoda</taxon>
        <taxon>Collembola</taxon>
        <taxon>Symphypleona</taxon>
        <taxon>Sminthuridae</taxon>
        <taxon>Allacma</taxon>
    </lineage>
</organism>
<gene>
    <name evidence="3" type="ORF">AFUS01_LOCUS1449</name>
</gene>
<keyword evidence="4" id="KW-1185">Reference proteome</keyword>
<feature type="repeat" description="WD" evidence="1">
    <location>
        <begin position="300"/>
        <end position="341"/>
    </location>
</feature>
<dbReference type="OrthoDB" id="6262491at2759"/>
<evidence type="ECO:0000256" key="2">
    <source>
        <dbReference type="SAM" id="MobiDB-lite"/>
    </source>
</evidence>
<dbReference type="SMART" id="SM00320">
    <property type="entry name" value="WD40"/>
    <property type="match status" value="5"/>
</dbReference>
<protein>
    <submittedName>
        <fullName evidence="3">Uncharacterized protein</fullName>
    </submittedName>
</protein>
<dbReference type="PROSITE" id="PS50082">
    <property type="entry name" value="WD_REPEATS_2"/>
    <property type="match status" value="3"/>
</dbReference>
<dbReference type="Pfam" id="PF00400">
    <property type="entry name" value="WD40"/>
    <property type="match status" value="2"/>
</dbReference>
<feature type="repeat" description="WD" evidence="1">
    <location>
        <begin position="548"/>
        <end position="581"/>
    </location>
</feature>
<dbReference type="InterPro" id="IPR001680">
    <property type="entry name" value="WD40_rpt"/>
</dbReference>
<feature type="compositionally biased region" description="Basic and acidic residues" evidence="2">
    <location>
        <begin position="762"/>
        <end position="784"/>
    </location>
</feature>
<proteinExistence type="predicted"/>